<proteinExistence type="predicted"/>
<dbReference type="EMBL" id="LNXY01000032">
    <property type="protein sequence ID" value="KTC84376.1"/>
    <property type="molecule type" value="Genomic_DNA"/>
</dbReference>
<comment type="caution">
    <text evidence="1">The sequence shown here is derived from an EMBL/GenBank/DDBJ whole genome shotgun (WGS) entry which is preliminary data.</text>
</comment>
<evidence type="ECO:0000313" key="2">
    <source>
        <dbReference type="Proteomes" id="UP000054736"/>
    </source>
</evidence>
<dbReference type="PATRIC" id="fig|1212489.4.peg.3150"/>
<dbReference type="RefSeq" id="WP_058497251.1">
    <property type="nucleotide sequence ID" value="NZ_CAAAIU010000023.1"/>
</dbReference>
<keyword evidence="2" id="KW-1185">Reference proteome</keyword>
<dbReference type="OrthoDB" id="5635283at2"/>
<sequence length="266" mass="30784">MKKLLRFELKQNLRKPPRVYVRSAETAELYGSFRTDATGDFEGFDRLSHYELMELKQYMRNINAVNKYLAPSSSNMLTDFRLRLPVNFIETLDQLMDICDSEKVEINIFEGIITSIIHQMRIAASKLDSAPKLKALALLDKANIADFKQKHHEQIQSVFFELQGISNRSEKLHHKAKLLFNKDKSYSPLAIKGMATGETLPSKWLVACAIDLLMDETPERIKSFLTMNDMFLLWGKPLKDSSYSKEELIERARFFESHELIDKISL</sequence>
<dbReference type="STRING" id="1212489.Ldro_2979"/>
<name>A0A0W0SLZ6_9GAMM</name>
<reference evidence="1 2" key="1">
    <citation type="submission" date="2015-11" db="EMBL/GenBank/DDBJ databases">
        <title>Genomic analysis of 38 Legionella species identifies large and diverse effector repertoires.</title>
        <authorList>
            <person name="Burstein D."/>
            <person name="Amaro F."/>
            <person name="Zusman T."/>
            <person name="Lifshitz Z."/>
            <person name="Cohen O."/>
            <person name="Gilbert J.A."/>
            <person name="Pupko T."/>
            <person name="Shuman H.A."/>
            <person name="Segal G."/>
        </authorList>
    </citation>
    <scope>NUCLEOTIDE SEQUENCE [LARGE SCALE GENOMIC DNA]</scope>
    <source>
        <strain evidence="1 2">ATCC 700990</strain>
    </source>
</reference>
<dbReference type="AlphaFoldDB" id="A0A0W0SLZ6"/>
<evidence type="ECO:0000313" key="1">
    <source>
        <dbReference type="EMBL" id="KTC84376.1"/>
    </source>
</evidence>
<protein>
    <submittedName>
        <fullName evidence="1">Uncharacterized protein</fullName>
    </submittedName>
</protein>
<accession>A0A0W0SLZ6</accession>
<dbReference type="Proteomes" id="UP000054736">
    <property type="component" value="Unassembled WGS sequence"/>
</dbReference>
<gene>
    <name evidence="1" type="ORF">Ldro_2979</name>
</gene>
<organism evidence="1 2">
    <name type="scientific">Legionella drozanskii LLAP-1</name>
    <dbReference type="NCBI Taxonomy" id="1212489"/>
    <lineage>
        <taxon>Bacteria</taxon>
        <taxon>Pseudomonadati</taxon>
        <taxon>Pseudomonadota</taxon>
        <taxon>Gammaproteobacteria</taxon>
        <taxon>Legionellales</taxon>
        <taxon>Legionellaceae</taxon>
        <taxon>Legionella</taxon>
    </lineage>
</organism>